<dbReference type="Pfam" id="PF02458">
    <property type="entry name" value="Transferase"/>
    <property type="match status" value="1"/>
</dbReference>
<evidence type="ECO:0000313" key="4">
    <source>
        <dbReference type="Proteomes" id="UP001237642"/>
    </source>
</evidence>
<dbReference type="EMBL" id="JAUIZM010000009">
    <property type="protein sequence ID" value="KAK1366401.1"/>
    <property type="molecule type" value="Genomic_DNA"/>
</dbReference>
<reference evidence="3" key="1">
    <citation type="submission" date="2023-02" db="EMBL/GenBank/DDBJ databases">
        <title>Genome of toxic invasive species Heracleum sosnowskyi carries increased number of genes despite the absence of recent whole-genome duplications.</title>
        <authorList>
            <person name="Schelkunov M."/>
            <person name="Shtratnikova V."/>
            <person name="Makarenko M."/>
            <person name="Klepikova A."/>
            <person name="Omelchenko D."/>
            <person name="Novikova G."/>
            <person name="Obukhova E."/>
            <person name="Bogdanov V."/>
            <person name="Penin A."/>
            <person name="Logacheva M."/>
        </authorList>
    </citation>
    <scope>NUCLEOTIDE SEQUENCE</scope>
    <source>
        <strain evidence="3">Hsosn_3</strain>
        <tissue evidence="3">Leaf</tissue>
    </source>
</reference>
<dbReference type="AlphaFoldDB" id="A0AAD8HH65"/>
<dbReference type="InterPro" id="IPR051504">
    <property type="entry name" value="Plant_metabolite_acyltrans"/>
</dbReference>
<dbReference type="Proteomes" id="UP001237642">
    <property type="component" value="Unassembled WGS sequence"/>
</dbReference>
<reference evidence="3" key="2">
    <citation type="submission" date="2023-05" db="EMBL/GenBank/DDBJ databases">
        <authorList>
            <person name="Schelkunov M.I."/>
        </authorList>
    </citation>
    <scope>NUCLEOTIDE SEQUENCE</scope>
    <source>
        <strain evidence="3">Hsosn_3</strain>
        <tissue evidence="3">Leaf</tissue>
    </source>
</reference>
<gene>
    <name evidence="3" type="ORF">POM88_041962</name>
</gene>
<evidence type="ECO:0000256" key="1">
    <source>
        <dbReference type="ARBA" id="ARBA00022679"/>
    </source>
</evidence>
<dbReference type="Gene3D" id="3.30.559.10">
    <property type="entry name" value="Chloramphenicol acetyltransferase-like domain"/>
    <property type="match status" value="2"/>
</dbReference>
<protein>
    <submittedName>
        <fullName evidence="3">Transferase</fullName>
    </submittedName>
</protein>
<keyword evidence="4" id="KW-1185">Reference proteome</keyword>
<evidence type="ECO:0000256" key="2">
    <source>
        <dbReference type="ARBA" id="ARBA00023315"/>
    </source>
</evidence>
<dbReference type="PANTHER" id="PTHR31625">
    <property type="match status" value="1"/>
</dbReference>
<evidence type="ECO:0000313" key="3">
    <source>
        <dbReference type="EMBL" id="KAK1366401.1"/>
    </source>
</evidence>
<dbReference type="InterPro" id="IPR023213">
    <property type="entry name" value="CAT-like_dom_sf"/>
</dbReference>
<organism evidence="3 4">
    <name type="scientific">Heracleum sosnowskyi</name>
    <dbReference type="NCBI Taxonomy" id="360622"/>
    <lineage>
        <taxon>Eukaryota</taxon>
        <taxon>Viridiplantae</taxon>
        <taxon>Streptophyta</taxon>
        <taxon>Embryophyta</taxon>
        <taxon>Tracheophyta</taxon>
        <taxon>Spermatophyta</taxon>
        <taxon>Magnoliopsida</taxon>
        <taxon>eudicotyledons</taxon>
        <taxon>Gunneridae</taxon>
        <taxon>Pentapetalae</taxon>
        <taxon>asterids</taxon>
        <taxon>campanulids</taxon>
        <taxon>Apiales</taxon>
        <taxon>Apiaceae</taxon>
        <taxon>Apioideae</taxon>
        <taxon>apioid superclade</taxon>
        <taxon>Tordylieae</taxon>
        <taxon>Tordyliinae</taxon>
        <taxon>Heracleum</taxon>
    </lineage>
</organism>
<sequence length="477" mass="52223">MKSLLSGAVMVLEQCGVSPPHDAVPVTSLPLQFFDLVWLTFNPLGRVLFYDFPYSTDHFIQHIVPNLKTSLSLALKHFTPLAGKLLTPSATSSTTDCQIRYLDGDSVSVTFAECTDNLDHFLGNHVRDADLLKPLVPQLLSTTCIHSSGENCSASTLFAIQVTVFPNRAICIGITNSHVVADGSSVFNFVQAWASIAKQVNTSDGKLDVNDVVSSGDFQIPSYDRSSIKDPHGLGTMLMKVLVPLFDQIQQQKEGIQDSSNIKVRATFVLTEANVKALKNMVSKKRPNLAYVSSFTVLCAYLWTCFAKSRATVFEDVHNLDEPQNFGFVMDCRARLDPPLPASYFGNCLVPCLGVQTGRVMVGDEGLAAAAEVLGDAISVKLKEGPLHGSDKWLESFAGVMRGEWNIGIAGSPKLDYYNNIDFGWGKPLKFEFVDEPLSLSRCKDSKMDTEIGVILPKNEMDEFSKVFTQGLQSLDG</sequence>
<dbReference type="GO" id="GO:0016747">
    <property type="term" value="F:acyltransferase activity, transferring groups other than amino-acyl groups"/>
    <property type="evidence" value="ECO:0007669"/>
    <property type="project" value="UniProtKB-ARBA"/>
</dbReference>
<proteinExistence type="predicted"/>
<keyword evidence="1 3" id="KW-0808">Transferase</keyword>
<comment type="caution">
    <text evidence="3">The sequence shown here is derived from an EMBL/GenBank/DDBJ whole genome shotgun (WGS) entry which is preliminary data.</text>
</comment>
<accession>A0AAD8HH65</accession>
<name>A0AAD8HH65_9APIA</name>
<keyword evidence="2" id="KW-0012">Acyltransferase</keyword>